<reference evidence="2 3" key="1">
    <citation type="submission" date="2017-11" db="EMBL/GenBank/DDBJ databases">
        <title>Infants hospitalized years apart are colonized by the same room-sourced microbial strains.</title>
        <authorList>
            <person name="Brooks B."/>
            <person name="Olm M.R."/>
            <person name="Firek B.A."/>
            <person name="Baker R."/>
            <person name="Thomas B.C."/>
            <person name="Morowitz M.J."/>
            <person name="Banfield J.F."/>
        </authorList>
    </citation>
    <scope>NUCLEOTIDE SEQUENCE [LARGE SCALE GENOMIC DNA]</scope>
    <source>
        <strain evidence="2">S2_009_000_R2_76</strain>
    </source>
</reference>
<dbReference type="Proteomes" id="UP000249645">
    <property type="component" value="Unassembled WGS sequence"/>
</dbReference>
<proteinExistence type="predicted"/>
<sequence length="594" mass="69560">MSSGFVTPITIKDAIDNIVSRNYLLPAIQRKFVWSSYQIEVLFDSIMRSYPINSFMFWEVKENKVKNEFKFYQFLTEYRQFFKEDNPDIDTKSNPDFKAVIDGQQRLTSLYIGLKGSYAYKLPRKWWYNNEENIPTRHLYLNLSNPLPDENERQMIFDFQFLTKQEFEKKFASGDIWFKVNDILKFEKTNDLDNFIEESGWLSKTFTKDTIRQLRKVIFEDKLINYYLETTQEIDTVLDIFIRTNSGGEPLSFSDLLMSITTAHWKSDARKEIPDVVNKVFEIGNPGFLISKDFVLKTCLVLFNDNIKFQVKNFDQSNVIVFEENWDRIKKSIIEAFTLLSNLGFNNHSLRAKNAAIPIIYYIYHRGIENDINSPIKHKEDKLLIRKWLCLSLLKGVFGSQSDTVLTSIKKVIRAELADTNKQPTFPLDRIKDEFKANPAKNLSFDDDFIEGLLTTQKDASDCFPILSLIYSHLNFGNQDYHKDHLHPASYFYNSKRANYQTDEDFKFYTDPTNWNSILNLQLLNGTLNQSKLDTPLKDWVASNNIDKINQLIPDIGKDENDMDFNVSLDIADFKTFLTERKKLLVGQLKKMVV</sequence>
<dbReference type="PANTHER" id="PTHR37292">
    <property type="entry name" value="VNG6097C"/>
    <property type="match status" value="1"/>
</dbReference>
<name>A0A2W5EMD9_9SPHI</name>
<dbReference type="AlphaFoldDB" id="A0A2W5EMD9"/>
<evidence type="ECO:0000313" key="3">
    <source>
        <dbReference type="Proteomes" id="UP000249645"/>
    </source>
</evidence>
<feature type="domain" description="GmrSD restriction endonucleases N-terminal" evidence="1">
    <location>
        <begin position="12"/>
        <end position="260"/>
    </location>
</feature>
<gene>
    <name evidence="2" type="ORF">DI598_14530</name>
</gene>
<dbReference type="InterPro" id="IPR004919">
    <property type="entry name" value="GmrSD_N"/>
</dbReference>
<comment type="caution">
    <text evidence="2">The sequence shown here is derived from an EMBL/GenBank/DDBJ whole genome shotgun (WGS) entry which is preliminary data.</text>
</comment>
<dbReference type="EMBL" id="QFOI01000317">
    <property type="protein sequence ID" value="PZP44448.1"/>
    <property type="molecule type" value="Genomic_DNA"/>
</dbReference>
<dbReference type="PANTHER" id="PTHR37292:SF2">
    <property type="entry name" value="DUF262 DOMAIN-CONTAINING PROTEIN"/>
    <property type="match status" value="1"/>
</dbReference>
<evidence type="ECO:0000313" key="2">
    <source>
        <dbReference type="EMBL" id="PZP44448.1"/>
    </source>
</evidence>
<dbReference type="Pfam" id="PF03235">
    <property type="entry name" value="GmrSD_N"/>
    <property type="match status" value="1"/>
</dbReference>
<accession>A0A2W5EMD9</accession>
<organism evidence="2 3">
    <name type="scientific">Pseudopedobacter saltans</name>
    <dbReference type="NCBI Taxonomy" id="151895"/>
    <lineage>
        <taxon>Bacteria</taxon>
        <taxon>Pseudomonadati</taxon>
        <taxon>Bacteroidota</taxon>
        <taxon>Sphingobacteriia</taxon>
        <taxon>Sphingobacteriales</taxon>
        <taxon>Sphingobacteriaceae</taxon>
        <taxon>Pseudopedobacter</taxon>
    </lineage>
</organism>
<evidence type="ECO:0000259" key="1">
    <source>
        <dbReference type="Pfam" id="PF03235"/>
    </source>
</evidence>
<protein>
    <submittedName>
        <fullName evidence="2">DUF262 domain-containing protein</fullName>
    </submittedName>
</protein>